<feature type="region of interest" description="Disordered" evidence="2">
    <location>
        <begin position="176"/>
        <end position="203"/>
    </location>
</feature>
<proteinExistence type="predicted"/>
<feature type="compositionally biased region" description="Basic and acidic residues" evidence="2">
    <location>
        <begin position="1236"/>
        <end position="1266"/>
    </location>
</feature>
<dbReference type="GO" id="GO:0005213">
    <property type="term" value="F:structural constituent of egg chorion"/>
    <property type="evidence" value="ECO:0007669"/>
    <property type="project" value="InterPro"/>
</dbReference>
<organism evidence="6 7">
    <name type="scientific">Drosophila suzukii</name>
    <name type="common">Spotted-wing drosophila fruit fly</name>
    <dbReference type="NCBI Taxonomy" id="28584"/>
    <lineage>
        <taxon>Eukaryota</taxon>
        <taxon>Metazoa</taxon>
        <taxon>Ecdysozoa</taxon>
        <taxon>Arthropoda</taxon>
        <taxon>Hexapoda</taxon>
        <taxon>Insecta</taxon>
        <taxon>Pterygota</taxon>
        <taxon>Neoptera</taxon>
        <taxon>Endopterygota</taxon>
        <taxon>Diptera</taxon>
        <taxon>Brachycera</taxon>
        <taxon>Muscomorpha</taxon>
        <taxon>Ephydroidea</taxon>
        <taxon>Drosophilidae</taxon>
        <taxon>Drosophila</taxon>
        <taxon>Sophophora</taxon>
    </lineage>
</organism>
<feature type="compositionally biased region" description="Basic and acidic residues" evidence="2">
    <location>
        <begin position="1393"/>
        <end position="1405"/>
    </location>
</feature>
<reference evidence="7" key="1">
    <citation type="submission" date="2025-08" db="UniProtKB">
        <authorList>
            <consortium name="RefSeq"/>
        </authorList>
    </citation>
    <scope>IDENTIFICATION</scope>
</reference>
<feature type="compositionally biased region" description="Low complexity" evidence="2">
    <location>
        <begin position="958"/>
        <end position="974"/>
    </location>
</feature>
<feature type="coiled-coil region" evidence="1">
    <location>
        <begin position="734"/>
        <end position="761"/>
    </location>
</feature>
<evidence type="ECO:0000256" key="2">
    <source>
        <dbReference type="SAM" id="MobiDB-lite"/>
    </source>
</evidence>
<feature type="region of interest" description="Disordered" evidence="2">
    <location>
        <begin position="1144"/>
        <end position="1198"/>
    </location>
</feature>
<evidence type="ECO:0000313" key="7">
    <source>
        <dbReference type="RefSeq" id="XP_016923256.3"/>
    </source>
</evidence>
<feature type="compositionally biased region" description="Basic and acidic residues" evidence="2">
    <location>
        <begin position="36"/>
        <end position="46"/>
    </location>
</feature>
<dbReference type="PANTHER" id="PTHR12766">
    <property type="entry name" value="DEATH DOMAIN-ASSOCIATED PROTEIN 6 DAXX"/>
    <property type="match status" value="1"/>
</dbReference>
<keyword evidence="6" id="KW-1185">Reference proteome</keyword>
<dbReference type="GO" id="GO:0042600">
    <property type="term" value="C:egg chorion"/>
    <property type="evidence" value="ECO:0007669"/>
    <property type="project" value="InterPro"/>
</dbReference>
<dbReference type="InterPro" id="IPR006719">
    <property type="entry name" value="DEC-1_N"/>
</dbReference>
<feature type="region of interest" description="Disordered" evidence="2">
    <location>
        <begin position="936"/>
        <end position="978"/>
    </location>
</feature>
<evidence type="ECO:0000259" key="5">
    <source>
        <dbReference type="Pfam" id="PF04626"/>
    </source>
</evidence>
<dbReference type="Pfam" id="PF04625">
    <property type="entry name" value="DEC-1_N"/>
    <property type="match status" value="1"/>
</dbReference>
<evidence type="ECO:0000256" key="1">
    <source>
        <dbReference type="SAM" id="Coils"/>
    </source>
</evidence>
<feature type="coiled-coil region" evidence="1">
    <location>
        <begin position="611"/>
        <end position="677"/>
    </location>
</feature>
<dbReference type="GO" id="GO:0005576">
    <property type="term" value="C:extracellular region"/>
    <property type="evidence" value="ECO:0007669"/>
    <property type="project" value="InterPro"/>
</dbReference>
<feature type="domain" description="Dec-1 protein C-terminal" evidence="5">
    <location>
        <begin position="815"/>
        <end position="941"/>
    </location>
</feature>
<feature type="region of interest" description="Disordered" evidence="2">
    <location>
        <begin position="1382"/>
        <end position="1406"/>
    </location>
</feature>
<feature type="region of interest" description="Disordered" evidence="2">
    <location>
        <begin position="492"/>
        <end position="603"/>
    </location>
</feature>
<feature type="region of interest" description="Disordered" evidence="2">
    <location>
        <begin position="1236"/>
        <end position="1333"/>
    </location>
</feature>
<feature type="compositionally biased region" description="Low complexity" evidence="2">
    <location>
        <begin position="1285"/>
        <end position="1307"/>
    </location>
</feature>
<keyword evidence="1" id="KW-0175">Coiled coil</keyword>
<evidence type="ECO:0000256" key="3">
    <source>
        <dbReference type="SAM" id="SignalP"/>
    </source>
</evidence>
<feature type="chain" id="PRO_5047278064" evidence="3">
    <location>
        <begin position="20"/>
        <end position="1571"/>
    </location>
</feature>
<accession>A0AB39YWJ1</accession>
<feature type="compositionally biased region" description="Acidic residues" evidence="2">
    <location>
        <begin position="1272"/>
        <end position="1284"/>
    </location>
</feature>
<feature type="compositionally biased region" description="Low complexity" evidence="2">
    <location>
        <begin position="558"/>
        <end position="571"/>
    </location>
</feature>
<feature type="compositionally biased region" description="Low complexity" evidence="2">
    <location>
        <begin position="1144"/>
        <end position="1173"/>
    </location>
</feature>
<dbReference type="Proteomes" id="UP001652628">
    <property type="component" value="Chromosome X"/>
</dbReference>
<feature type="region of interest" description="Disordered" evidence="2">
    <location>
        <begin position="692"/>
        <end position="712"/>
    </location>
</feature>
<feature type="compositionally biased region" description="Polar residues" evidence="2">
    <location>
        <begin position="936"/>
        <end position="947"/>
    </location>
</feature>
<feature type="domain" description="DEC-1 protein N-terminal" evidence="4">
    <location>
        <begin position="68"/>
        <end position="480"/>
    </location>
</feature>
<feature type="compositionally biased region" description="Pro residues" evidence="2">
    <location>
        <begin position="182"/>
        <end position="193"/>
    </location>
</feature>
<feature type="region of interest" description="Disordered" evidence="2">
    <location>
        <begin position="20"/>
        <end position="54"/>
    </location>
</feature>
<feature type="signal peptide" evidence="3">
    <location>
        <begin position="1"/>
        <end position="19"/>
    </location>
</feature>
<keyword evidence="3" id="KW-0732">Signal</keyword>
<name>A0AB39YWJ1_DROSZ</name>
<sequence length="1571" mass="176262">MRLHSLLPLLALLVAQAAGQDPPADAGKTTNSSTDTRPRIPTRDEILGQMPPITPIRTGNPQMDAFYMMFPALGSLLRWGSLFPAYSFLGAIPDDLQPSAAASKVVLVLAEDATAKTRVARQNTAPNPLGQLMNWPQDFQMPAMPDFGPQVGSFFAQLPTLPAMPSLLGAAAPVPAAAPAADPAPPAPAPAADPPASAAADTVAQQPILSQAALQNAFSFLNPANFDASSILGQGIPQGISQLPQLPQLSQSIPQLPPPNMDFVAQMQKQFFPQQAAGTDAQASDISEVRVRPEVSYSPEAQMAQQKINAAMEKEQEKEQDQERVPLLWFRMPSTQGQDASEEKTLDDLRVEAKLRAFEHQVIAELKMLQKIELLAKQMRSNAAAQSGDSPNRVSYPLSRTPVHKITRADIEQALRDDYVRRLVNKEAQRKARNQPGHTNQKANGLKRQAMPQQTLSKEDIVQVMAYAYRMANEQMEAEKGKQDKMYAAYRNSEGQTANQQAQDQRQMDQQRQVGQNSQMQRQWSEDQAKIQQNEQQRQVGQNSQMQRQWSEDQAKIQQNEQQRQVGQNSQMQRHWSEDQAKIQQNEQQRQVGQNSQMQRQWSEDQAKIQLNEQQRQVSQTSQIIQSMQQQRQWAEEQAKLLQNEQQRQVSQDSQMIQTMQQQRQWLEDLAKIQQNEQQRQVSQDSQIIQTMQQQRQMAEDQAKAQGMTQQNPTMMQQRQWVEDPQVVQQMQQRQWAEDEARMQQRQMMEQQRQLSEEQAQQNAMMMQQMQQRQMMQENPAMMKQRQWAQENPQSDQQPSMMMMQQPRMEQTPMMMEQVGRNDDPMDAIVGEAGPQMKENEGTARHKVDFLGIGGNKRKKFKSNSPPPTVINYYYSAPVQRPVAQGYGSSYGTSYGGGGYGSNAYGVPSPSNAYRAAVGNDEVDSMLRQHQTMARTINPIQQPSQVGGSERQESSSNPPLATTPAPQEQPQSQPQEHRVQKRLAIFHRFGRGVYNTTSKGCGCGRLDCLCGRSCQCGRSGAGAVSFRGSCQCKANRRSKRNVEYGTLETIDEGSLNELRREYKLGLKEITLNPDEDPAEALMRYNAASIREALERASMEPLEIGGDQYEEGTPEEAVVEEPMQHDPNAGYQYNHQDFVRLTTSTAAPTKSTTEATTPGPSETTSEATATTTESAKNEEIEMQQDSVAESSHVTKSISKQEQEIHQLHSIVDELKKEILKLNLRCSKIVSNNVVKEKPVTKKEPAKVEEESSKQAEKPKVEEKKNEGEPATVEQEEEQEEEEDAEGSSSSTTTTSSPTTTETPPTNSSKAETKCQVPQAKAKVDEPTGISNKLDYEDDTNWQSILANRGYDTEYLTKNHEAQFTQGQNLELPKTCNYDNNGSQEYAPYPEFQADEPHSDTGTEGKTKRALSVKQQAQLLNAALNDGGSDASDSPTTPTPYAMRGKFVRRRRTPSPRITKESHDGWVRSTRQVRTPQRPKKSVPQVKKVNSQVTTQATVSSTKLDSLVDVLKDLLRLQIQKEKKSSLLRAQSNIVSKTPKTIKPIKVIKRKRLRRRQHKPIATTIRTSIQPKA</sequence>
<dbReference type="GeneID" id="108004741"/>
<feature type="compositionally biased region" description="Low complexity" evidence="2">
    <location>
        <begin position="495"/>
        <end position="517"/>
    </location>
</feature>
<dbReference type="Pfam" id="PF04626">
    <property type="entry name" value="DEC-1_C"/>
    <property type="match status" value="1"/>
</dbReference>
<feature type="compositionally biased region" description="Low complexity" evidence="2">
    <location>
        <begin position="584"/>
        <end position="597"/>
    </location>
</feature>
<dbReference type="PANTHER" id="PTHR12766:SF10">
    <property type="entry name" value="DAXX-LIKE PROTEIN"/>
    <property type="match status" value="1"/>
</dbReference>
<feature type="region of interest" description="Disordered" evidence="2">
    <location>
        <begin position="1422"/>
        <end position="1482"/>
    </location>
</feature>
<feature type="compositionally biased region" description="Low complexity" evidence="2">
    <location>
        <begin position="532"/>
        <end position="545"/>
    </location>
</feature>
<dbReference type="InterPro" id="IPR006720">
    <property type="entry name" value="DEC-1_C"/>
</dbReference>
<protein>
    <submittedName>
        <fullName evidence="7">Defective chorion protein, FC177 isoform isoform X1</fullName>
    </submittedName>
</protein>
<feature type="region of interest" description="Disordered" evidence="2">
    <location>
        <begin position="427"/>
        <end position="457"/>
    </location>
</feature>
<dbReference type="GO" id="GO:0007304">
    <property type="term" value="P:chorion-containing eggshell formation"/>
    <property type="evidence" value="ECO:0007669"/>
    <property type="project" value="InterPro"/>
</dbReference>
<evidence type="ECO:0000259" key="4">
    <source>
        <dbReference type="Pfam" id="PF04625"/>
    </source>
</evidence>
<dbReference type="RefSeq" id="XP_016923256.3">
    <property type="nucleotide sequence ID" value="XM_017067767.4"/>
</dbReference>
<evidence type="ECO:0000313" key="6">
    <source>
        <dbReference type="Proteomes" id="UP001652628"/>
    </source>
</evidence>
<feature type="compositionally biased region" description="Polar residues" evidence="2">
    <location>
        <begin position="1182"/>
        <end position="1196"/>
    </location>
</feature>
<gene>
    <name evidence="7" type="primary">dec</name>
</gene>